<protein>
    <recommendedName>
        <fullName evidence="2">Core domain-containing protein</fullName>
    </recommendedName>
</protein>
<dbReference type="EMBL" id="QWVS01000041">
    <property type="protein sequence ID" value="RID82853.1"/>
    <property type="molecule type" value="Genomic_DNA"/>
</dbReference>
<comment type="caution">
    <text evidence="3">The sequence shown here is derived from an EMBL/GenBank/DDBJ whole genome shotgun (WGS) entry which is preliminary data.</text>
</comment>
<organism evidence="3 4">
    <name type="scientific">Peribacillus asahii</name>
    <dbReference type="NCBI Taxonomy" id="228899"/>
    <lineage>
        <taxon>Bacteria</taxon>
        <taxon>Bacillati</taxon>
        <taxon>Bacillota</taxon>
        <taxon>Bacilli</taxon>
        <taxon>Bacillales</taxon>
        <taxon>Bacillaceae</taxon>
        <taxon>Peribacillus</taxon>
    </lineage>
</organism>
<proteinExistence type="inferred from homology"/>
<comment type="similarity">
    <text evidence="1">Belongs to the HesB/IscA family.</text>
</comment>
<evidence type="ECO:0000256" key="1">
    <source>
        <dbReference type="ARBA" id="ARBA00006718"/>
    </source>
</evidence>
<dbReference type="Proteomes" id="UP000266016">
    <property type="component" value="Unassembled WGS sequence"/>
</dbReference>
<evidence type="ECO:0000259" key="2">
    <source>
        <dbReference type="Pfam" id="PF01521"/>
    </source>
</evidence>
<evidence type="ECO:0000313" key="3">
    <source>
        <dbReference type="EMBL" id="RID82853.1"/>
    </source>
</evidence>
<evidence type="ECO:0000313" key="4">
    <source>
        <dbReference type="Proteomes" id="UP000266016"/>
    </source>
</evidence>
<dbReference type="PIRSF" id="PIRSF034852">
    <property type="entry name" value="UCP034852"/>
    <property type="match status" value="1"/>
</dbReference>
<name>A0A398B577_9BACI</name>
<accession>A0A398B577</accession>
<gene>
    <name evidence="3" type="ORF">D1953_17130</name>
</gene>
<dbReference type="InterPro" id="IPR008326">
    <property type="entry name" value="PdhI-like"/>
</dbReference>
<feature type="domain" description="Core" evidence="2">
    <location>
        <begin position="1"/>
        <end position="89"/>
    </location>
</feature>
<reference evidence="3 4" key="1">
    <citation type="submission" date="2018-08" db="EMBL/GenBank/DDBJ databases">
        <title>Bacillus jemisoniae sp. nov., Bacillus chryseoplanitiae sp. nov., Bacillus resnikiae sp. nov., and Bacillus frankliniae sp. nov., isolated from Viking spacecraft and associated surfaces.</title>
        <authorList>
            <person name="Seuylemezian A."/>
            <person name="Vaishampayan P."/>
        </authorList>
    </citation>
    <scope>NUCLEOTIDE SEQUENCE [LARGE SCALE GENOMIC DNA]</scope>
    <source>
        <strain evidence="3 4">MA001</strain>
    </source>
</reference>
<dbReference type="RefSeq" id="WP_119118385.1">
    <property type="nucleotide sequence ID" value="NZ_QWVS01000041.1"/>
</dbReference>
<dbReference type="InterPro" id="IPR000361">
    <property type="entry name" value="ATAP_core_dom"/>
</dbReference>
<keyword evidence="4" id="KW-1185">Reference proteome</keyword>
<dbReference type="Pfam" id="PF01521">
    <property type="entry name" value="Fe-S_biosyn"/>
    <property type="match status" value="1"/>
</dbReference>
<sequence>MNIKISTEAVNWYKEELALSSGAYIRFFVRYGGHSSIQAGFSLGISQESPVHPIVLTEQDGVTFFIEENDLWFFDGHDLIIRFNEKLGEPEFSYAT</sequence>
<dbReference type="AlphaFoldDB" id="A0A398B577"/>
<dbReference type="SUPFAM" id="SSF89360">
    <property type="entry name" value="HesB-like domain"/>
    <property type="match status" value="1"/>
</dbReference>
<dbReference type="InterPro" id="IPR035903">
    <property type="entry name" value="HesB-like_dom_sf"/>
</dbReference>